<sequence length="162" mass="18036">MENETQKNQNDVDNEPAAPKAGQENGESNKIFGPDSYIMKMSKKYSNVTSPGGLWFEFEGLCRRAGFPPSQLINAYDNLFSLKSDVDISDHRAPLPPIPLADLLHCPKCNNLLHPDVVKGIERISETHTDLIRRFVGLGFLDLMLVVGPDAIMSPLGTWKRN</sequence>
<keyword evidence="3" id="KW-1185">Reference proteome</keyword>
<dbReference type="AlphaFoldDB" id="A0A6G1KJK4"/>
<evidence type="ECO:0000256" key="1">
    <source>
        <dbReference type="SAM" id="MobiDB-lite"/>
    </source>
</evidence>
<evidence type="ECO:0000313" key="2">
    <source>
        <dbReference type="EMBL" id="KAF2713014.1"/>
    </source>
</evidence>
<feature type="compositionally biased region" description="Polar residues" evidence="1">
    <location>
        <begin position="1"/>
        <end position="11"/>
    </location>
</feature>
<name>A0A6G1KJK4_9PLEO</name>
<proteinExistence type="predicted"/>
<accession>A0A6G1KJK4</accession>
<dbReference type="SUPFAM" id="SSF52467">
    <property type="entry name" value="DHS-like NAD/FAD-binding domain"/>
    <property type="match status" value="1"/>
</dbReference>
<dbReference type="InterPro" id="IPR029035">
    <property type="entry name" value="DHS-like_NAD/FAD-binding_dom"/>
</dbReference>
<dbReference type="Gene3D" id="3.40.50.1220">
    <property type="entry name" value="TPP-binding domain"/>
    <property type="match status" value="1"/>
</dbReference>
<dbReference type="EMBL" id="MU005765">
    <property type="protein sequence ID" value="KAF2713014.1"/>
    <property type="molecule type" value="Genomic_DNA"/>
</dbReference>
<organism evidence="2 3">
    <name type="scientific">Pleomassaria siparia CBS 279.74</name>
    <dbReference type="NCBI Taxonomy" id="1314801"/>
    <lineage>
        <taxon>Eukaryota</taxon>
        <taxon>Fungi</taxon>
        <taxon>Dikarya</taxon>
        <taxon>Ascomycota</taxon>
        <taxon>Pezizomycotina</taxon>
        <taxon>Dothideomycetes</taxon>
        <taxon>Pleosporomycetidae</taxon>
        <taxon>Pleosporales</taxon>
        <taxon>Pleomassariaceae</taxon>
        <taxon>Pleomassaria</taxon>
    </lineage>
</organism>
<evidence type="ECO:0000313" key="3">
    <source>
        <dbReference type="Proteomes" id="UP000799428"/>
    </source>
</evidence>
<protein>
    <submittedName>
        <fullName evidence="2">Uncharacterized protein</fullName>
    </submittedName>
</protein>
<gene>
    <name evidence="2" type="ORF">K504DRAFT_530084</name>
</gene>
<reference evidence="2" key="1">
    <citation type="journal article" date="2020" name="Stud. Mycol.">
        <title>101 Dothideomycetes genomes: a test case for predicting lifestyles and emergence of pathogens.</title>
        <authorList>
            <person name="Haridas S."/>
            <person name="Albert R."/>
            <person name="Binder M."/>
            <person name="Bloem J."/>
            <person name="Labutti K."/>
            <person name="Salamov A."/>
            <person name="Andreopoulos B."/>
            <person name="Baker S."/>
            <person name="Barry K."/>
            <person name="Bills G."/>
            <person name="Bluhm B."/>
            <person name="Cannon C."/>
            <person name="Castanera R."/>
            <person name="Culley D."/>
            <person name="Daum C."/>
            <person name="Ezra D."/>
            <person name="Gonzalez J."/>
            <person name="Henrissat B."/>
            <person name="Kuo A."/>
            <person name="Liang C."/>
            <person name="Lipzen A."/>
            <person name="Lutzoni F."/>
            <person name="Magnuson J."/>
            <person name="Mondo S."/>
            <person name="Nolan M."/>
            <person name="Ohm R."/>
            <person name="Pangilinan J."/>
            <person name="Park H.-J."/>
            <person name="Ramirez L."/>
            <person name="Alfaro M."/>
            <person name="Sun H."/>
            <person name="Tritt A."/>
            <person name="Yoshinaga Y."/>
            <person name="Zwiers L.-H."/>
            <person name="Turgeon B."/>
            <person name="Goodwin S."/>
            <person name="Spatafora J."/>
            <person name="Crous P."/>
            <person name="Grigoriev I."/>
        </authorList>
    </citation>
    <scope>NUCLEOTIDE SEQUENCE</scope>
    <source>
        <strain evidence="2">CBS 279.74</strain>
    </source>
</reference>
<feature type="region of interest" description="Disordered" evidence="1">
    <location>
        <begin position="1"/>
        <end position="30"/>
    </location>
</feature>
<dbReference type="Proteomes" id="UP000799428">
    <property type="component" value="Unassembled WGS sequence"/>
</dbReference>